<dbReference type="InterPro" id="IPR011990">
    <property type="entry name" value="TPR-like_helical_dom_sf"/>
</dbReference>
<dbReference type="Pfam" id="PF10300">
    <property type="entry name" value="Iml2-TPR_39"/>
    <property type="match status" value="1"/>
</dbReference>
<organism evidence="1 2">
    <name type="scientific">Phaedon cochleariae</name>
    <name type="common">Mustard beetle</name>
    <dbReference type="NCBI Taxonomy" id="80249"/>
    <lineage>
        <taxon>Eukaryota</taxon>
        <taxon>Metazoa</taxon>
        <taxon>Ecdysozoa</taxon>
        <taxon>Arthropoda</taxon>
        <taxon>Hexapoda</taxon>
        <taxon>Insecta</taxon>
        <taxon>Pterygota</taxon>
        <taxon>Neoptera</taxon>
        <taxon>Endopterygota</taxon>
        <taxon>Coleoptera</taxon>
        <taxon>Polyphaga</taxon>
        <taxon>Cucujiformia</taxon>
        <taxon>Chrysomeloidea</taxon>
        <taxon>Chrysomelidae</taxon>
        <taxon>Chrysomelinae</taxon>
        <taxon>Chrysomelini</taxon>
        <taxon>Phaedon</taxon>
    </lineage>
</organism>
<reference evidence="1" key="1">
    <citation type="submission" date="2022-01" db="EMBL/GenBank/DDBJ databases">
        <authorList>
            <person name="King R."/>
        </authorList>
    </citation>
    <scope>NUCLEOTIDE SEQUENCE</scope>
</reference>
<dbReference type="PANTHER" id="PTHR31859">
    <property type="entry name" value="TETRATRICOPEPTIDE REPEAT PROTEIN 39 FAMILY MEMBER"/>
    <property type="match status" value="1"/>
</dbReference>
<dbReference type="OrthoDB" id="43460at2759"/>
<dbReference type="EMBL" id="OU896712">
    <property type="protein sequence ID" value="CAH1173980.1"/>
    <property type="molecule type" value="Genomic_DNA"/>
</dbReference>
<keyword evidence="2" id="KW-1185">Reference proteome</keyword>
<protein>
    <recommendedName>
        <fullName evidence="3">Tetratricopeptide repeat protein 39B</fullName>
    </recommendedName>
</protein>
<dbReference type="Gene3D" id="1.25.40.10">
    <property type="entry name" value="Tetratricopeptide repeat domain"/>
    <property type="match status" value="1"/>
</dbReference>
<evidence type="ECO:0008006" key="3">
    <source>
        <dbReference type="Google" id="ProtNLM"/>
    </source>
</evidence>
<proteinExistence type="predicted"/>
<evidence type="ECO:0000313" key="2">
    <source>
        <dbReference type="Proteomes" id="UP001153737"/>
    </source>
</evidence>
<dbReference type="PANTHER" id="PTHR31859:SF9">
    <property type="entry name" value="TETRATRICOPEPTIDE REPEAT PROTEIN 39B"/>
    <property type="match status" value="1"/>
</dbReference>
<reference evidence="1" key="2">
    <citation type="submission" date="2022-10" db="EMBL/GenBank/DDBJ databases">
        <authorList>
            <consortium name="ENA_rothamsted_submissions"/>
            <consortium name="culmorum"/>
            <person name="King R."/>
        </authorList>
    </citation>
    <scope>NUCLEOTIDE SEQUENCE</scope>
</reference>
<name>A0A9P0DWM9_PHACE</name>
<dbReference type="SUPFAM" id="SSF48452">
    <property type="entry name" value="TPR-like"/>
    <property type="match status" value="1"/>
</dbReference>
<accession>A0A9P0DWM9</accession>
<dbReference type="InterPro" id="IPR019412">
    <property type="entry name" value="IML2/TPR_39"/>
</dbReference>
<dbReference type="Proteomes" id="UP001153737">
    <property type="component" value="Chromosome 6"/>
</dbReference>
<sequence>MAEPGTHKSVSDHEKEIVDSTEEIKISTEITLEKSIEECQTAVDKFFNNHFMEAKDLMRPYANVSMYHSLGHSVFLFLEALLTFDPETIETANAALRQSVLVSGSCRRKTTLTESVGNLVKGTQYDLYTDKEAHAELCHAESMQLRSVLTFIQDESLTSLVRAGIDIRSCFNSYKDCQQILLKKSWQSEGNKIHFESGVRVGIGVFNLMISLFPAKIIKLLEWIGFSGNREYGLKELNIGCKVEGIRQILAVMATLGYNLIVLYVLGHAEGDTKQCKEILQKQLAKHPESVWFLFFQGRLELILGNLEASQEFYKKSLESQSVWPQFHHMCYWELFWIHCIKFEWKNALIYVNKLCEHSNWSKSCYYYQKAAVLMMMQDELNSSESEEIDKLLKDVARYKQKIGGQSLPMEQFSIKRAERYFNQDKSLMLPILELMLVWNLFKVLKKPNIANNFLKVIEKSIAFLKSSSKHSTYDNDNKAILLLMRGTCLTYMGSPLQGMECLEEVISMKEHLVEDHYVIPYAIFELALIDWKNGKKEKAISALEDVKKNYTGYFLEARLHFRIQSALTEFKK</sequence>
<dbReference type="AlphaFoldDB" id="A0A9P0DWM9"/>
<evidence type="ECO:0000313" key="1">
    <source>
        <dbReference type="EMBL" id="CAH1173980.1"/>
    </source>
</evidence>
<gene>
    <name evidence="1" type="ORF">PHAECO_LOCUS10491</name>
</gene>